<name>A0A3M6X8C6_HORWE</name>
<accession>A0A3M6X8C6</accession>
<evidence type="ECO:0000313" key="5">
    <source>
        <dbReference type="Proteomes" id="UP000281245"/>
    </source>
</evidence>
<dbReference type="Gene3D" id="3.40.50.850">
    <property type="entry name" value="Isochorismatase-like"/>
    <property type="match status" value="1"/>
</dbReference>
<sequence>MVIPSYRDRSSAFHAQTAESVKAEPIRWTLLSFSPARLLTLAIRLTPDFHPTDKLIRLLPTCTTRIWFAPLLHFLIPFTVTSDAPGTSSEPVCYSTLHSWLSLFPPLALDTQHPSPFRDPLLRPTASSLDETRGSSITFRSSTTAYSETVGWMAPSAIEVDHINEIIEKEPTVYVEHNIDDHVAFGGDDQWFYNSTTRRFDLSRGASKRLIVDADDGIRNHRGVEIDPTKALLVIVDMQNFFIHPSFRDHSEGIRTVKPLISVIEKCRREGIQVCWLNWGINEYDLKVMPPAVTRGFNKALSHEKGHGWHVGLGSQLPPEQGGERCLFKGTWNADIYDPLLPYTTPEDVRFDKARMSGLWSPELPMHKWLRESGKKTLLFAGVNTDQCLLGTLTDAYSWGWDCILIGDCAGTMTDVMGAKEVCDYNVATNMGFVTDSQTFCRAPTTG</sequence>
<evidence type="ECO:0000256" key="2">
    <source>
        <dbReference type="ARBA" id="ARBA00022801"/>
    </source>
</evidence>
<feature type="domain" description="Isochorismatase-like" evidence="3">
    <location>
        <begin position="232"/>
        <end position="415"/>
    </location>
</feature>
<evidence type="ECO:0000259" key="3">
    <source>
        <dbReference type="Pfam" id="PF00857"/>
    </source>
</evidence>
<comment type="similarity">
    <text evidence="1">Belongs to the isochorismatase family.</text>
</comment>
<dbReference type="InterPro" id="IPR036380">
    <property type="entry name" value="Isochorismatase-like_sf"/>
</dbReference>
<evidence type="ECO:0000256" key="1">
    <source>
        <dbReference type="ARBA" id="ARBA00006336"/>
    </source>
</evidence>
<dbReference type="EMBL" id="QWIJ01000152">
    <property type="protein sequence ID" value="RMX86718.1"/>
    <property type="molecule type" value="Genomic_DNA"/>
</dbReference>
<dbReference type="OrthoDB" id="167809at2759"/>
<dbReference type="SUPFAM" id="SSF52499">
    <property type="entry name" value="Isochorismatase-like hydrolases"/>
    <property type="match status" value="1"/>
</dbReference>
<dbReference type="VEuPathDB" id="FungiDB:BTJ68_05415"/>
<dbReference type="InterPro" id="IPR050272">
    <property type="entry name" value="Isochorismatase-like_hydrls"/>
</dbReference>
<dbReference type="Proteomes" id="UP000281245">
    <property type="component" value="Unassembled WGS sequence"/>
</dbReference>
<dbReference type="PANTHER" id="PTHR43540:SF9">
    <property type="entry name" value="FAMILY HYDROLASE, PUTATIVE (AFU_ORTHOLOGUE AFUA_2G08700)-RELATED"/>
    <property type="match status" value="1"/>
</dbReference>
<organism evidence="4 5">
    <name type="scientific">Hortaea werneckii</name>
    <name type="common">Black yeast</name>
    <name type="synonym">Cladosporium werneckii</name>
    <dbReference type="NCBI Taxonomy" id="91943"/>
    <lineage>
        <taxon>Eukaryota</taxon>
        <taxon>Fungi</taxon>
        <taxon>Dikarya</taxon>
        <taxon>Ascomycota</taxon>
        <taxon>Pezizomycotina</taxon>
        <taxon>Dothideomycetes</taxon>
        <taxon>Dothideomycetidae</taxon>
        <taxon>Mycosphaerellales</taxon>
        <taxon>Teratosphaeriaceae</taxon>
        <taxon>Hortaea</taxon>
    </lineage>
</organism>
<keyword evidence="2" id="KW-0378">Hydrolase</keyword>
<proteinExistence type="inferred from homology"/>
<dbReference type="AlphaFoldDB" id="A0A3M6X8C6"/>
<dbReference type="GO" id="GO:0016787">
    <property type="term" value="F:hydrolase activity"/>
    <property type="evidence" value="ECO:0007669"/>
    <property type="project" value="UniProtKB-KW"/>
</dbReference>
<dbReference type="CDD" id="cd00431">
    <property type="entry name" value="cysteine_hydrolases"/>
    <property type="match status" value="1"/>
</dbReference>
<dbReference type="InterPro" id="IPR000868">
    <property type="entry name" value="Isochorismatase-like_dom"/>
</dbReference>
<gene>
    <name evidence="4" type="ORF">D0869_02895</name>
</gene>
<evidence type="ECO:0000313" key="4">
    <source>
        <dbReference type="EMBL" id="RMX86718.1"/>
    </source>
</evidence>
<dbReference type="PANTHER" id="PTHR43540">
    <property type="entry name" value="PEROXYUREIDOACRYLATE/UREIDOACRYLATE AMIDOHYDROLASE-RELATED"/>
    <property type="match status" value="1"/>
</dbReference>
<protein>
    <recommendedName>
        <fullName evidence="3">Isochorismatase-like domain-containing protein</fullName>
    </recommendedName>
</protein>
<reference evidence="4 5" key="1">
    <citation type="journal article" date="2018" name="BMC Genomics">
        <title>Genomic evidence for intraspecific hybridization in a clonal and extremely halotolerant yeast.</title>
        <authorList>
            <person name="Gostincar C."/>
            <person name="Stajich J.E."/>
            <person name="Zupancic J."/>
            <person name="Zalar P."/>
            <person name="Gunde-Cimerman N."/>
        </authorList>
    </citation>
    <scope>NUCLEOTIDE SEQUENCE [LARGE SCALE GENOMIC DNA]</scope>
    <source>
        <strain evidence="4 5">EXF-6656</strain>
    </source>
</reference>
<comment type="caution">
    <text evidence="4">The sequence shown here is derived from an EMBL/GenBank/DDBJ whole genome shotgun (WGS) entry which is preliminary data.</text>
</comment>
<dbReference type="Pfam" id="PF00857">
    <property type="entry name" value="Isochorismatase"/>
    <property type="match status" value="1"/>
</dbReference>